<proteinExistence type="predicted"/>
<accession>A0A0E9UR41</accession>
<dbReference type="AlphaFoldDB" id="A0A0E9UR41"/>
<reference evidence="1" key="2">
    <citation type="journal article" date="2015" name="Fish Shellfish Immunol.">
        <title>Early steps in the European eel (Anguilla anguilla)-Vibrio vulnificus interaction in the gills: Role of the RtxA13 toxin.</title>
        <authorList>
            <person name="Callol A."/>
            <person name="Pajuelo D."/>
            <person name="Ebbesson L."/>
            <person name="Teles M."/>
            <person name="MacKenzie S."/>
            <person name="Amaro C."/>
        </authorList>
    </citation>
    <scope>NUCLEOTIDE SEQUENCE</scope>
</reference>
<sequence length="31" mass="3649">MNGKNKSKICKKSFEIVFPQIYTHNINSLEH</sequence>
<protein>
    <submittedName>
        <fullName evidence="1">Uncharacterized protein</fullName>
    </submittedName>
</protein>
<name>A0A0E9UR41_ANGAN</name>
<organism evidence="1">
    <name type="scientific">Anguilla anguilla</name>
    <name type="common">European freshwater eel</name>
    <name type="synonym">Muraena anguilla</name>
    <dbReference type="NCBI Taxonomy" id="7936"/>
    <lineage>
        <taxon>Eukaryota</taxon>
        <taxon>Metazoa</taxon>
        <taxon>Chordata</taxon>
        <taxon>Craniata</taxon>
        <taxon>Vertebrata</taxon>
        <taxon>Euteleostomi</taxon>
        <taxon>Actinopterygii</taxon>
        <taxon>Neopterygii</taxon>
        <taxon>Teleostei</taxon>
        <taxon>Anguilliformes</taxon>
        <taxon>Anguillidae</taxon>
        <taxon>Anguilla</taxon>
    </lineage>
</organism>
<reference evidence="1" key="1">
    <citation type="submission" date="2014-11" db="EMBL/GenBank/DDBJ databases">
        <authorList>
            <person name="Amaro Gonzalez C."/>
        </authorList>
    </citation>
    <scope>NUCLEOTIDE SEQUENCE</scope>
</reference>
<dbReference type="EMBL" id="GBXM01040310">
    <property type="protein sequence ID" value="JAH68267.1"/>
    <property type="molecule type" value="Transcribed_RNA"/>
</dbReference>
<evidence type="ECO:0000313" key="1">
    <source>
        <dbReference type="EMBL" id="JAH68267.1"/>
    </source>
</evidence>